<dbReference type="EMBL" id="JACHOC010000002">
    <property type="protein sequence ID" value="MBB4621596.1"/>
    <property type="molecule type" value="Genomic_DNA"/>
</dbReference>
<dbReference type="InterPro" id="IPR010992">
    <property type="entry name" value="IHF-like_DNA-bd_dom_sf"/>
</dbReference>
<name>A0ABR6KJH1_9BACT</name>
<dbReference type="RefSeq" id="WP_183669893.1">
    <property type="nucleotide sequence ID" value="NZ_BMPB01000002.1"/>
</dbReference>
<dbReference type="Pfam" id="PF14734">
    <property type="entry name" value="DUF4469"/>
    <property type="match status" value="1"/>
</dbReference>
<feature type="domain" description="Bvu-2165-like IHF-HU-like DNA-binding" evidence="3">
    <location>
        <begin position="8"/>
        <end position="128"/>
    </location>
</feature>
<proteinExistence type="predicted"/>
<comment type="caution">
    <text evidence="4">The sequence shown here is derived from an EMBL/GenBank/DDBJ whole genome shotgun (WGS) entry which is preliminary data.</text>
</comment>
<dbReference type="CDD" id="cd12843">
    <property type="entry name" value="Bvu_2165_C_like"/>
    <property type="match status" value="1"/>
</dbReference>
<evidence type="ECO:0000256" key="1">
    <source>
        <dbReference type="ARBA" id="ARBA00023125"/>
    </source>
</evidence>
<evidence type="ECO:0000259" key="3">
    <source>
        <dbReference type="Pfam" id="PF14848"/>
    </source>
</evidence>
<accession>A0ABR6KJH1</accession>
<dbReference type="Pfam" id="PF14848">
    <property type="entry name" value="HU-DNA_bdg"/>
    <property type="match status" value="1"/>
</dbReference>
<reference evidence="4 5" key="1">
    <citation type="submission" date="2020-08" db="EMBL/GenBank/DDBJ databases">
        <title>Genomic Encyclopedia of Type Strains, Phase IV (KMG-IV): sequencing the most valuable type-strain genomes for metagenomic binning, comparative biology and taxonomic classification.</title>
        <authorList>
            <person name="Goeker M."/>
        </authorList>
    </citation>
    <scope>NUCLEOTIDE SEQUENCE [LARGE SCALE GENOMIC DNA]</scope>
    <source>
        <strain evidence="4 5">DSM 102983</strain>
    </source>
</reference>
<organism evidence="4 5">
    <name type="scientific">Parabacteroides faecis</name>
    <dbReference type="NCBI Taxonomy" id="1217282"/>
    <lineage>
        <taxon>Bacteria</taxon>
        <taxon>Pseudomonadati</taxon>
        <taxon>Bacteroidota</taxon>
        <taxon>Bacteroidia</taxon>
        <taxon>Bacteroidales</taxon>
        <taxon>Tannerellaceae</taxon>
        <taxon>Parabacteroides</taxon>
    </lineage>
</organism>
<gene>
    <name evidence="4" type="ORF">GGQ57_001490</name>
</gene>
<evidence type="ECO:0008006" key="6">
    <source>
        <dbReference type="Google" id="ProtNLM"/>
    </source>
</evidence>
<dbReference type="InterPro" id="IPR049893">
    <property type="entry name" value="Bvu_2165-like_IHF-HU-DNA_bdg"/>
</dbReference>
<keyword evidence="5" id="KW-1185">Reference proteome</keyword>
<dbReference type="Gene3D" id="4.10.520.10">
    <property type="entry name" value="IHF-like DNA-binding proteins"/>
    <property type="match status" value="1"/>
</dbReference>
<evidence type="ECO:0000313" key="4">
    <source>
        <dbReference type="EMBL" id="MBB4621596.1"/>
    </source>
</evidence>
<evidence type="ECO:0000259" key="2">
    <source>
        <dbReference type="Pfam" id="PF14734"/>
    </source>
</evidence>
<dbReference type="InterPro" id="IPR027824">
    <property type="entry name" value="DUF4469"/>
</dbReference>
<dbReference type="Proteomes" id="UP000533637">
    <property type="component" value="Unassembled WGS sequence"/>
</dbReference>
<feature type="domain" description="DUF4469" evidence="2">
    <location>
        <begin position="139"/>
        <end position="238"/>
    </location>
</feature>
<protein>
    <recommendedName>
        <fullName evidence="6">DUF4469 domain-containing protein</fullName>
    </recommendedName>
</protein>
<keyword evidence="1" id="KW-0238">DNA-binding</keyword>
<evidence type="ECO:0000313" key="5">
    <source>
        <dbReference type="Proteomes" id="UP000533637"/>
    </source>
</evidence>
<sequence length="249" mass="28051">MTNFIHYWKMHFRPTPFGKEGKTGYIAQVLSGKNTLRNDDIVRGILSDGCEIKAETISDIIARYEQRIRHELTLGNRVLTENCQFTPSIQGLWDTTTEPFDPQTHTCSVALRLTPLMRRMLRQIGVEIVDNRYRTDSLSITRITDAATGRTDGFITRGDDVVLEGEKLKVTTDDADAGVFFRNTSTQAEYRVSRRLTRNMPSEVVARVPADLPPGSYTAIIRTRYTGSGGVTLNECREICSLGNLRAEE</sequence>
<dbReference type="Gene3D" id="2.70.50.70">
    <property type="match status" value="1"/>
</dbReference>